<dbReference type="InterPro" id="IPR051070">
    <property type="entry name" value="NF-kappa-B_inhibitor"/>
</dbReference>
<protein>
    <submittedName>
        <fullName evidence="4">Uncharacterized protein</fullName>
    </submittedName>
</protein>
<dbReference type="InterPro" id="IPR036770">
    <property type="entry name" value="Ankyrin_rpt-contain_sf"/>
</dbReference>
<comment type="caution">
    <text evidence="4">The sequence shown here is derived from an EMBL/GenBank/DDBJ whole genome shotgun (WGS) entry which is preliminary data.</text>
</comment>
<reference evidence="4 5" key="1">
    <citation type="submission" date="2023-01" db="EMBL/GenBank/DDBJ databases">
        <title>Analysis of 21 Apiospora genomes using comparative genomics revels a genus with tremendous synthesis potential of carbohydrate active enzymes and secondary metabolites.</title>
        <authorList>
            <person name="Sorensen T."/>
        </authorList>
    </citation>
    <scope>NUCLEOTIDE SEQUENCE [LARGE SCALE GENOMIC DNA]</scope>
    <source>
        <strain evidence="4 5">CBS 135458</strain>
    </source>
</reference>
<keyword evidence="2 3" id="KW-0040">ANK repeat</keyword>
<dbReference type="Gene3D" id="1.25.40.20">
    <property type="entry name" value="Ankyrin repeat-containing domain"/>
    <property type="match status" value="2"/>
</dbReference>
<keyword evidence="5" id="KW-1185">Reference proteome</keyword>
<dbReference type="Pfam" id="PF12796">
    <property type="entry name" value="Ank_2"/>
    <property type="match status" value="2"/>
</dbReference>
<proteinExistence type="predicted"/>
<evidence type="ECO:0000256" key="3">
    <source>
        <dbReference type="PROSITE-ProRule" id="PRU00023"/>
    </source>
</evidence>
<feature type="repeat" description="ANK" evidence="3">
    <location>
        <begin position="640"/>
        <end position="672"/>
    </location>
</feature>
<dbReference type="PANTHER" id="PTHR46680">
    <property type="entry name" value="NF-KAPPA-B INHIBITOR ALPHA"/>
    <property type="match status" value="1"/>
</dbReference>
<dbReference type="GeneID" id="92086817"/>
<dbReference type="PROSITE" id="PS50088">
    <property type="entry name" value="ANK_REPEAT"/>
    <property type="match status" value="2"/>
</dbReference>
<dbReference type="EMBL" id="JAQQWL010000002">
    <property type="protein sequence ID" value="KAK8087371.1"/>
    <property type="molecule type" value="Genomic_DNA"/>
</dbReference>
<evidence type="ECO:0000256" key="2">
    <source>
        <dbReference type="ARBA" id="ARBA00023043"/>
    </source>
</evidence>
<evidence type="ECO:0000313" key="5">
    <source>
        <dbReference type="Proteomes" id="UP001480595"/>
    </source>
</evidence>
<dbReference type="Proteomes" id="UP001480595">
    <property type="component" value="Unassembled WGS sequence"/>
</dbReference>
<feature type="repeat" description="ANK" evidence="3">
    <location>
        <begin position="490"/>
        <end position="522"/>
    </location>
</feature>
<dbReference type="InterPro" id="IPR002110">
    <property type="entry name" value="Ankyrin_rpt"/>
</dbReference>
<accession>A0ABR1WW28</accession>
<sequence>MADPFSITTGVAGLIGLGMQIASGVAKLRDACKLSEGIPDVVKSLAVDIDFIQRYIDRLALPKSINVLDVTYCNSRLQAVAEAFDRLPQPKNDDSKTSKVKTSVAKLGRMRYCKDDLDSIKALVNDAKLSLVMLAVSPEVRYDVSLVPPASSQGLLPEGESSDHDHNSQQTCVLGTRVIPLKSRKFKETYSISYYRQRRRPSRFWSFEYTPLSMVLEDCDFPNCNGRHYSVSLRVALSQLGLPWALALGFNFAKWATSYSMYPVLTPQATVRFTSPGFRLLFEISHGEVELAEGIRKFTEMYDQDRSMKHHVNPAGRGYIEARRIEFDNVTALLDLFIDKFEIKQGWNDIAILYSSAHWIGEAPHMAIFGELLNHGFDSSEMGSPEPKKWPKPCDPNWISEELTQDPFFTKLLSMLLVSDPEFGGTSPLGYDVLHQPDKAKKRLSNGPVDFTNQRNFLGQTPLHLAAAEQEGLVLPLLEAGHSVDARDIYGITPLMYTAALGNTGAAKILISDGADMFAVDELRERDFLRFALARCRYRYALDIAHHVQKVIYPESTKAAGSYFAKSILLMGLVQDNSREDCDPSYIEELMNLVDDVNFKFRDSDQDEEDNHLLHYLWTVDQAKAIEIHGFTDINYKNSKGVTALMKIAYSGRHHVVRYYLTLGADINAEDCNGWSALSHALQGWVFRREILRDLDEMDYIGTISLVARLSRY</sequence>
<evidence type="ECO:0000256" key="1">
    <source>
        <dbReference type="ARBA" id="ARBA00022737"/>
    </source>
</evidence>
<keyword evidence="1" id="KW-0677">Repeat</keyword>
<gene>
    <name evidence="4" type="ORF">PG994_002345</name>
</gene>
<dbReference type="PROSITE" id="PS50297">
    <property type="entry name" value="ANK_REP_REGION"/>
    <property type="match status" value="2"/>
</dbReference>
<dbReference type="PANTHER" id="PTHR46680:SF3">
    <property type="entry name" value="NF-KAPPA-B INHIBITOR CACTUS"/>
    <property type="match status" value="1"/>
</dbReference>
<dbReference type="RefSeq" id="XP_066721895.1">
    <property type="nucleotide sequence ID" value="XM_066853754.1"/>
</dbReference>
<name>A0ABR1WW28_9PEZI</name>
<dbReference type="SUPFAM" id="SSF48403">
    <property type="entry name" value="Ankyrin repeat"/>
    <property type="match status" value="1"/>
</dbReference>
<dbReference type="SMART" id="SM00248">
    <property type="entry name" value="ANK"/>
    <property type="match status" value="3"/>
</dbReference>
<organism evidence="4 5">
    <name type="scientific">Apiospora phragmitis</name>
    <dbReference type="NCBI Taxonomy" id="2905665"/>
    <lineage>
        <taxon>Eukaryota</taxon>
        <taxon>Fungi</taxon>
        <taxon>Dikarya</taxon>
        <taxon>Ascomycota</taxon>
        <taxon>Pezizomycotina</taxon>
        <taxon>Sordariomycetes</taxon>
        <taxon>Xylariomycetidae</taxon>
        <taxon>Amphisphaeriales</taxon>
        <taxon>Apiosporaceae</taxon>
        <taxon>Apiospora</taxon>
    </lineage>
</organism>
<evidence type="ECO:0000313" key="4">
    <source>
        <dbReference type="EMBL" id="KAK8087371.1"/>
    </source>
</evidence>